<name>A0A8T0EAH2_ARGBR</name>
<protein>
    <submittedName>
        <fullName evidence="1">Uncharacterized protein</fullName>
    </submittedName>
</protein>
<gene>
    <name evidence="1" type="ORF">HNY73_021210</name>
</gene>
<comment type="caution">
    <text evidence="1">The sequence shown here is derived from an EMBL/GenBank/DDBJ whole genome shotgun (WGS) entry which is preliminary data.</text>
</comment>
<sequence length="273" mass="30828">MDRANTEIFSPIRNFDEEKSKRRSDSFSKFLKGPDVFKENLVNSENLGNVDENIPVKKSLSKKSTKMLQKKTAKSKTLTNEDNMASCASILDEAFTISPEETSSLKKEKSSLASKRSKDLLINFVAKRNDKMRTNQQKEIEGNNKGKYSHSAKQNSMNLAKCSLQSGAAIVPKTVGSEKFEKTDKSSSVNQSNPLSQIQSGVLEQIINDAVESKVEGIQQLLWSHYTDLLKTIYIIKDEMEQRHASESTTMFKIIEELLEENRLLRNAILARQ</sequence>
<dbReference type="EMBL" id="JABXBU010002230">
    <property type="protein sequence ID" value="KAF8768386.1"/>
    <property type="molecule type" value="Genomic_DNA"/>
</dbReference>
<dbReference type="Proteomes" id="UP000807504">
    <property type="component" value="Unassembled WGS sequence"/>
</dbReference>
<organism evidence="1 2">
    <name type="scientific">Argiope bruennichi</name>
    <name type="common">Wasp spider</name>
    <name type="synonym">Aranea bruennichi</name>
    <dbReference type="NCBI Taxonomy" id="94029"/>
    <lineage>
        <taxon>Eukaryota</taxon>
        <taxon>Metazoa</taxon>
        <taxon>Ecdysozoa</taxon>
        <taxon>Arthropoda</taxon>
        <taxon>Chelicerata</taxon>
        <taxon>Arachnida</taxon>
        <taxon>Araneae</taxon>
        <taxon>Araneomorphae</taxon>
        <taxon>Entelegynae</taxon>
        <taxon>Araneoidea</taxon>
        <taxon>Araneidae</taxon>
        <taxon>Argiope</taxon>
    </lineage>
</organism>
<reference evidence="1" key="1">
    <citation type="journal article" date="2020" name="bioRxiv">
        <title>Chromosome-level reference genome of the European wasp spider Argiope bruennichi: a resource for studies on range expansion and evolutionary adaptation.</title>
        <authorList>
            <person name="Sheffer M.M."/>
            <person name="Hoppe A."/>
            <person name="Krehenwinkel H."/>
            <person name="Uhl G."/>
            <person name="Kuss A.W."/>
            <person name="Jensen L."/>
            <person name="Jensen C."/>
            <person name="Gillespie R.G."/>
            <person name="Hoff K.J."/>
            <person name="Prost S."/>
        </authorList>
    </citation>
    <scope>NUCLEOTIDE SEQUENCE</scope>
</reference>
<keyword evidence="2" id="KW-1185">Reference proteome</keyword>
<evidence type="ECO:0000313" key="2">
    <source>
        <dbReference type="Proteomes" id="UP000807504"/>
    </source>
</evidence>
<evidence type="ECO:0000313" key="1">
    <source>
        <dbReference type="EMBL" id="KAF8768386.1"/>
    </source>
</evidence>
<proteinExistence type="predicted"/>
<reference evidence="1" key="2">
    <citation type="submission" date="2020-06" db="EMBL/GenBank/DDBJ databases">
        <authorList>
            <person name="Sheffer M."/>
        </authorList>
    </citation>
    <scope>NUCLEOTIDE SEQUENCE</scope>
</reference>
<dbReference type="AlphaFoldDB" id="A0A8T0EAH2"/>
<accession>A0A8T0EAH2</accession>